<name>X1U9V3_9ZZZZ</name>
<gene>
    <name evidence="1" type="ORF">S12H4_47930</name>
</gene>
<organism evidence="1">
    <name type="scientific">marine sediment metagenome</name>
    <dbReference type="NCBI Taxonomy" id="412755"/>
    <lineage>
        <taxon>unclassified sequences</taxon>
        <taxon>metagenomes</taxon>
        <taxon>ecological metagenomes</taxon>
    </lineage>
</organism>
<dbReference type="EMBL" id="BARW01029896">
    <property type="protein sequence ID" value="GAJ14318.1"/>
    <property type="molecule type" value="Genomic_DNA"/>
</dbReference>
<evidence type="ECO:0000313" key="1">
    <source>
        <dbReference type="EMBL" id="GAJ14318.1"/>
    </source>
</evidence>
<protein>
    <submittedName>
        <fullName evidence="1">Uncharacterized protein</fullName>
    </submittedName>
</protein>
<accession>X1U9V3</accession>
<dbReference type="AlphaFoldDB" id="X1U9V3"/>
<reference evidence="1" key="1">
    <citation type="journal article" date="2014" name="Front. Microbiol.">
        <title>High frequency of phylogenetically diverse reductive dehalogenase-homologous genes in deep subseafloor sedimentary metagenomes.</title>
        <authorList>
            <person name="Kawai M."/>
            <person name="Futagami T."/>
            <person name="Toyoda A."/>
            <person name="Takaki Y."/>
            <person name="Nishi S."/>
            <person name="Hori S."/>
            <person name="Arai W."/>
            <person name="Tsubouchi T."/>
            <person name="Morono Y."/>
            <person name="Uchiyama I."/>
            <person name="Ito T."/>
            <person name="Fujiyama A."/>
            <person name="Inagaki F."/>
            <person name="Takami H."/>
        </authorList>
    </citation>
    <scope>NUCLEOTIDE SEQUENCE</scope>
    <source>
        <strain evidence="1">Expedition CK06-06</strain>
    </source>
</reference>
<sequence>MPEVVSNLGPLIALAEIYQDVLAKAGESLRSCHFLQYTEAQELSAQLCHRRANSA</sequence>
<feature type="non-terminal residue" evidence="1">
    <location>
        <position position="55"/>
    </location>
</feature>
<proteinExistence type="predicted"/>
<comment type="caution">
    <text evidence="1">The sequence shown here is derived from an EMBL/GenBank/DDBJ whole genome shotgun (WGS) entry which is preliminary data.</text>
</comment>